<name>A0A2U9IX29_9CREN</name>
<reference evidence="2" key="2">
    <citation type="submission" date="2020-03" db="EMBL/GenBank/DDBJ databases">
        <title>Complete Genome Sequences of Extremely Thermoacidophilic, Metal-Mobilizing Type-Strain Members of the Archaeal Family Sulfolobaceae: Acidianus brierleyi DSM-1651T, Acidianus sulfidivorans DSM-18786T, Metallosphaera hakonensis DSM-7519T, and Metallosphaera prunae DSM-10039T.</title>
        <authorList>
            <person name="Counts J.A."/>
            <person name="Kelly R.M."/>
        </authorList>
    </citation>
    <scope>NUCLEOTIDE SEQUENCE [LARGE SCALE GENOMIC DNA]</scope>
    <source>
        <strain evidence="2">HO1-1</strain>
    </source>
</reference>
<dbReference type="KEGG" id="mhk:DFR87_05125"/>
<gene>
    <name evidence="1" type="ORF">DFR87_05125</name>
</gene>
<accession>A0A2U9IX29</accession>
<dbReference type="OrthoDB" id="378372at2157"/>
<evidence type="ECO:0000313" key="2">
    <source>
        <dbReference type="Proteomes" id="UP000247586"/>
    </source>
</evidence>
<proteinExistence type="predicted"/>
<reference evidence="2" key="3">
    <citation type="submission" date="2020-03" db="EMBL/GenBank/DDBJ databases">
        <title>Sequencing and Assembly of Multiple Reported Metal-Biooxidizing Members of the Extremely Thermoacidophilic Archaeal Family Sulfolobaceae.</title>
        <authorList>
            <person name="Counts J.A."/>
            <person name="Kelly R.M."/>
        </authorList>
    </citation>
    <scope>NUCLEOTIDE SEQUENCE [LARGE SCALE GENOMIC DNA]</scope>
    <source>
        <strain evidence="2">HO1-1</strain>
    </source>
</reference>
<dbReference type="STRING" id="1293036.GCA_001315825_02147"/>
<protein>
    <submittedName>
        <fullName evidence="1">Uncharacterized protein</fullName>
    </submittedName>
</protein>
<dbReference type="AlphaFoldDB" id="A0A2U9IX29"/>
<dbReference type="Proteomes" id="UP000247586">
    <property type="component" value="Chromosome"/>
</dbReference>
<dbReference type="EMBL" id="CP029287">
    <property type="protein sequence ID" value="AWS00567.1"/>
    <property type="molecule type" value="Genomic_DNA"/>
</dbReference>
<keyword evidence="2" id="KW-1185">Reference proteome</keyword>
<organism evidence="1 2">
    <name type="scientific">Metallosphaera hakonensis JCM 8857 = DSM 7519</name>
    <dbReference type="NCBI Taxonomy" id="1293036"/>
    <lineage>
        <taxon>Archaea</taxon>
        <taxon>Thermoproteota</taxon>
        <taxon>Thermoprotei</taxon>
        <taxon>Sulfolobales</taxon>
        <taxon>Sulfolobaceae</taxon>
        <taxon>Metallosphaera</taxon>
    </lineage>
</organism>
<sequence>MYVITEDSYGCNAIIELIKILYKNNIVDKEIIADCHSVGGKGNIISPKTIRIIKSSRSKQFDITIIFTDSDNEDPTSIEKRIEDMLRRNGEETNKVHSIIFEPHIEILLVPDENNPSEYLRKHERYQKSDLPKRIRNIDLKAVSKLKSFQKIVGVLNDP</sequence>
<reference evidence="1 2" key="1">
    <citation type="submission" date="2018-05" db="EMBL/GenBank/DDBJ databases">
        <title>Complete Genome Sequences of Extremely Thermoacidophilic, Metal-Mobilizing Type-Strain Members of the Archaeal Family Sulfolobaceae: Acidianus brierleyi DSM-1651T, Acidianus sulfidivorans DSM-18786T, Metallosphaera hakonensis DSM-7519T, and Metallosphaera prunae DSM-10039T.</title>
        <authorList>
            <person name="Counts J.A."/>
            <person name="Kelly R.M."/>
        </authorList>
    </citation>
    <scope>NUCLEOTIDE SEQUENCE [LARGE SCALE GENOMIC DNA]</scope>
    <source>
        <strain evidence="1 2">HO1-1</strain>
    </source>
</reference>
<evidence type="ECO:0000313" key="1">
    <source>
        <dbReference type="EMBL" id="AWS00567.1"/>
    </source>
</evidence>